<protein>
    <recommendedName>
        <fullName evidence="3">DUF306 domain-containing protein</fullName>
    </recommendedName>
</protein>
<comment type="caution">
    <text evidence="1">The sequence shown here is derived from an EMBL/GenBank/DDBJ whole genome shotgun (WGS) entry which is preliminary data.</text>
</comment>
<organism evidence="1 2">
    <name type="scientific">Wohlfahrtiimonas chitiniclastica</name>
    <dbReference type="NCBI Taxonomy" id="400946"/>
    <lineage>
        <taxon>Bacteria</taxon>
        <taxon>Pseudomonadati</taxon>
        <taxon>Pseudomonadota</taxon>
        <taxon>Gammaproteobacteria</taxon>
        <taxon>Cardiobacteriales</taxon>
        <taxon>Ignatzschineriaceae</taxon>
        <taxon>Wohlfahrtiimonas</taxon>
    </lineage>
</organism>
<evidence type="ECO:0000313" key="1">
    <source>
        <dbReference type="EMBL" id="MBS7824154.1"/>
    </source>
</evidence>
<proteinExistence type="predicted"/>
<dbReference type="AlphaFoldDB" id="A0AB35BWM8"/>
<evidence type="ECO:0008006" key="3">
    <source>
        <dbReference type="Google" id="ProtNLM"/>
    </source>
</evidence>
<evidence type="ECO:0000313" key="2">
    <source>
        <dbReference type="Proteomes" id="UP000680020"/>
    </source>
</evidence>
<reference evidence="1" key="1">
    <citation type="submission" date="2021-03" db="EMBL/GenBank/DDBJ databases">
        <title>Identification and antibiotic profiling of Wohlfahrtiimonas chitiniclastica, an underestimated human pathogen.</title>
        <authorList>
            <person name="Kopf A."/>
            <person name="Bunk B."/>
            <person name="Coldewey S."/>
            <person name="Gunzer F."/>
            <person name="Riedel T."/>
            <person name="Schroettner P."/>
        </authorList>
    </citation>
    <scope>NUCLEOTIDE SEQUENCE</scope>
    <source>
        <strain evidence="1">DSM 100917</strain>
    </source>
</reference>
<name>A0AB35BWM8_9GAMM</name>
<dbReference type="GeneID" id="58262773"/>
<dbReference type="PROSITE" id="PS51257">
    <property type="entry name" value="PROKAR_LIPOPROTEIN"/>
    <property type="match status" value="1"/>
</dbReference>
<accession>A0AB35BWM8</accession>
<dbReference type="EMBL" id="JAGIBU010000001">
    <property type="protein sequence ID" value="MBS7824154.1"/>
    <property type="molecule type" value="Genomic_DNA"/>
</dbReference>
<gene>
    <name evidence="1" type="ORF">J7561_02905</name>
</gene>
<dbReference type="RefSeq" id="WP_008314168.1">
    <property type="nucleotide sequence ID" value="NZ_CP115969.1"/>
</dbReference>
<dbReference type="Proteomes" id="UP000680020">
    <property type="component" value="Unassembled WGS sequence"/>
</dbReference>
<sequence length="127" mass="14134">MKKLWMITTIMAVLTGCASVEQDTVVHDFTAYGKLNEPWRIVVKHDDQLEIEGVMVREGTLKVTRSAYAKGVEFSGDYDGQPLTLNIRSLKCKDSNGDETDFTATFYYGKRTYKGCAVAGAIEHADT</sequence>